<keyword evidence="11" id="KW-1185">Reference proteome</keyword>
<feature type="domain" description="ABC transporter" evidence="8">
    <location>
        <begin position="342"/>
        <end position="589"/>
    </location>
</feature>
<keyword evidence="4 10" id="KW-0067">ATP-binding</keyword>
<dbReference type="RefSeq" id="WP_255805484.1">
    <property type="nucleotide sequence ID" value="NZ_CP038802.1"/>
</dbReference>
<gene>
    <name evidence="10" type="ORF">E4N76_13690</name>
</gene>
<dbReference type="GO" id="GO:0005524">
    <property type="term" value="F:ATP binding"/>
    <property type="evidence" value="ECO:0007669"/>
    <property type="project" value="UniProtKB-KW"/>
</dbReference>
<feature type="domain" description="ABC transmembrane type-1" evidence="9">
    <location>
        <begin position="30"/>
        <end position="311"/>
    </location>
</feature>
<dbReference type="PROSITE" id="PS00211">
    <property type="entry name" value="ABC_TRANSPORTER_1"/>
    <property type="match status" value="1"/>
</dbReference>
<feature type="transmembrane region" description="Helical" evidence="7">
    <location>
        <begin position="143"/>
        <end position="162"/>
    </location>
</feature>
<dbReference type="InterPro" id="IPR039421">
    <property type="entry name" value="Type_1_exporter"/>
</dbReference>
<evidence type="ECO:0000313" key="10">
    <source>
        <dbReference type="EMBL" id="UTY29897.1"/>
    </source>
</evidence>
<evidence type="ECO:0000256" key="3">
    <source>
        <dbReference type="ARBA" id="ARBA00022741"/>
    </source>
</evidence>
<dbReference type="PANTHER" id="PTHR43394:SF1">
    <property type="entry name" value="ATP-BINDING CASSETTE SUB-FAMILY B MEMBER 10, MITOCHONDRIAL"/>
    <property type="match status" value="1"/>
</dbReference>
<evidence type="ECO:0000256" key="5">
    <source>
        <dbReference type="ARBA" id="ARBA00022989"/>
    </source>
</evidence>
<dbReference type="InterPro" id="IPR036640">
    <property type="entry name" value="ABC1_TM_sf"/>
</dbReference>
<dbReference type="InterPro" id="IPR003439">
    <property type="entry name" value="ABC_transporter-like_ATP-bd"/>
</dbReference>
<feature type="transmembrane region" description="Helical" evidence="7">
    <location>
        <begin position="252"/>
        <end position="276"/>
    </location>
</feature>
<dbReference type="InterPro" id="IPR003593">
    <property type="entry name" value="AAA+_ATPase"/>
</dbReference>
<dbReference type="Proteomes" id="UP001059401">
    <property type="component" value="Chromosome"/>
</dbReference>
<dbReference type="InterPro" id="IPR027417">
    <property type="entry name" value="P-loop_NTPase"/>
</dbReference>
<dbReference type="Pfam" id="PF00664">
    <property type="entry name" value="ABC_membrane"/>
    <property type="match status" value="1"/>
</dbReference>
<evidence type="ECO:0000256" key="7">
    <source>
        <dbReference type="SAM" id="Phobius"/>
    </source>
</evidence>
<evidence type="ECO:0000256" key="1">
    <source>
        <dbReference type="ARBA" id="ARBA00004651"/>
    </source>
</evidence>
<organism evidence="10 11">
    <name type="scientific">Treponema putidum</name>
    <dbReference type="NCBI Taxonomy" id="221027"/>
    <lineage>
        <taxon>Bacteria</taxon>
        <taxon>Pseudomonadati</taxon>
        <taxon>Spirochaetota</taxon>
        <taxon>Spirochaetia</taxon>
        <taxon>Spirochaetales</taxon>
        <taxon>Treponemataceae</taxon>
        <taxon>Treponema</taxon>
    </lineage>
</organism>
<accession>A0ABY5I0J6</accession>
<dbReference type="PROSITE" id="PS50893">
    <property type="entry name" value="ABC_TRANSPORTER_2"/>
    <property type="match status" value="1"/>
</dbReference>
<comment type="subcellular location">
    <subcellularLocation>
        <location evidence="1">Cell membrane</location>
        <topology evidence="1">Multi-pass membrane protein</topology>
    </subcellularLocation>
</comment>
<dbReference type="SUPFAM" id="SSF90123">
    <property type="entry name" value="ABC transporter transmembrane region"/>
    <property type="match status" value="1"/>
</dbReference>
<keyword evidence="3" id="KW-0547">Nucleotide-binding</keyword>
<evidence type="ECO:0000259" key="9">
    <source>
        <dbReference type="PROSITE" id="PS50929"/>
    </source>
</evidence>
<feature type="transmembrane region" description="Helical" evidence="7">
    <location>
        <begin position="168"/>
        <end position="186"/>
    </location>
</feature>
<dbReference type="PANTHER" id="PTHR43394">
    <property type="entry name" value="ATP-DEPENDENT PERMEASE MDL1, MITOCHONDRIAL"/>
    <property type="match status" value="1"/>
</dbReference>
<keyword evidence="5 7" id="KW-1133">Transmembrane helix</keyword>
<dbReference type="Gene3D" id="1.20.1560.10">
    <property type="entry name" value="ABC transporter type 1, transmembrane domain"/>
    <property type="match status" value="1"/>
</dbReference>
<protein>
    <submittedName>
        <fullName evidence="10">ABC transporter ATP-binding protein</fullName>
    </submittedName>
</protein>
<feature type="transmembrane region" description="Helical" evidence="7">
    <location>
        <begin position="26"/>
        <end position="48"/>
    </location>
</feature>
<evidence type="ECO:0000256" key="4">
    <source>
        <dbReference type="ARBA" id="ARBA00022840"/>
    </source>
</evidence>
<name>A0ABY5I0J6_9SPIR</name>
<proteinExistence type="predicted"/>
<dbReference type="SUPFAM" id="SSF52540">
    <property type="entry name" value="P-loop containing nucleoside triphosphate hydrolases"/>
    <property type="match status" value="1"/>
</dbReference>
<reference evidence="10" key="1">
    <citation type="submission" date="2019-04" db="EMBL/GenBank/DDBJ databases">
        <title>Whole genome sequencing of oral phylogroup 2 treponemes.</title>
        <authorList>
            <person name="Chan Y."/>
            <person name="Zeng H.H."/>
            <person name="Yu X.L."/>
            <person name="Leung W.K."/>
            <person name="Watt R.M."/>
        </authorList>
    </citation>
    <scope>NUCLEOTIDE SEQUENCE</scope>
    <source>
        <strain evidence="10">OMZ 847</strain>
    </source>
</reference>
<evidence type="ECO:0000256" key="2">
    <source>
        <dbReference type="ARBA" id="ARBA00022692"/>
    </source>
</evidence>
<keyword evidence="6 7" id="KW-0472">Membrane</keyword>
<dbReference type="PROSITE" id="PS50929">
    <property type="entry name" value="ABC_TM1F"/>
    <property type="match status" value="1"/>
</dbReference>
<dbReference type="SMART" id="SM00382">
    <property type="entry name" value="AAA"/>
    <property type="match status" value="1"/>
</dbReference>
<dbReference type="InterPro" id="IPR011527">
    <property type="entry name" value="ABC1_TM_dom"/>
</dbReference>
<evidence type="ECO:0000259" key="8">
    <source>
        <dbReference type="PROSITE" id="PS50893"/>
    </source>
</evidence>
<dbReference type="Pfam" id="PF00005">
    <property type="entry name" value="ABC_tran"/>
    <property type="match status" value="1"/>
</dbReference>
<dbReference type="Gene3D" id="3.40.50.300">
    <property type="entry name" value="P-loop containing nucleotide triphosphate hydrolases"/>
    <property type="match status" value="1"/>
</dbReference>
<feature type="transmembrane region" description="Helical" evidence="7">
    <location>
        <begin position="60"/>
        <end position="82"/>
    </location>
</feature>
<keyword evidence="2 7" id="KW-0812">Transmembrane</keyword>
<dbReference type="EMBL" id="CP038802">
    <property type="protein sequence ID" value="UTY29897.1"/>
    <property type="molecule type" value="Genomic_DNA"/>
</dbReference>
<evidence type="ECO:0000313" key="11">
    <source>
        <dbReference type="Proteomes" id="UP001059401"/>
    </source>
</evidence>
<feature type="transmembrane region" description="Helical" evidence="7">
    <location>
        <begin position="282"/>
        <end position="303"/>
    </location>
</feature>
<sequence>MKNSEHTNQKNALQYLFGLAKPCKGLLISSVIFAVLGATAGIVPYLAVSRLIIRICAQNYTLQAIFVTALIALGGYLGQLCLSTLSTIRSHRAAFTVLKNIRMQLTAKLSRVPMGFILDTPSGKFKTMLVDTVEKLELPLAHIIPELTANLLIPFLMLVYFFYLDWRLALTAFATFPLGLICYMGMMKDYEKRYAKVLTAGKNMDAATVEYIGGIEVIKAFNQSTASYRKYTEAITENENAKAEWFKKTNPYYAAGMAIAPSSLLGVLPLGTWFFIQGSISAGNFISCIILSLGLIAPLIQALRYTDSLAMVDSTVKEIAALLEAEEMNRPKNPIPFTGNTIEFSHVSFSYSSADNNGADRSTTNNDTEVLHDLCFQTVPNGMTAFVGPSGSGKSTVARLIASFWEASAGSVMIGGCDVRKMPLSQVMEQVGYVSQDNYLFHLSIRENIRLGKPDAADAEIEQAARKASCHDFISSLPQGYDTVAGDGGNNLSGGEQQRIAIARAILKDSPIIVLDEATAFTDPENEAVIQRSIGELVAGKTLIVIAHRLSTITAADKIIVMNHGKIEAEGCHQSLLESCELYRSLWNAHISVSDKKENGLTSTAALGEIV</sequence>
<dbReference type="InterPro" id="IPR017871">
    <property type="entry name" value="ABC_transporter-like_CS"/>
</dbReference>
<evidence type="ECO:0000256" key="6">
    <source>
        <dbReference type="ARBA" id="ARBA00023136"/>
    </source>
</evidence>